<dbReference type="eggNOG" id="KOG0017">
    <property type="taxonomic scope" value="Eukaryota"/>
</dbReference>
<protein>
    <submittedName>
        <fullName evidence="2">Uncharacterized protein LOC104231955</fullName>
    </submittedName>
</protein>
<dbReference type="Proteomes" id="UP000189701">
    <property type="component" value="Unplaced"/>
</dbReference>
<keyword evidence="1" id="KW-1185">Reference proteome</keyword>
<name>A0A1U7XA59_NICSY</name>
<evidence type="ECO:0000313" key="2">
    <source>
        <dbReference type="RefSeq" id="XP_009783340.1"/>
    </source>
</evidence>
<reference evidence="1" key="1">
    <citation type="journal article" date="2013" name="Genome Biol.">
        <title>Reference genomes and transcriptomes of Nicotiana sylvestris and Nicotiana tomentosiformis.</title>
        <authorList>
            <person name="Sierro N."/>
            <person name="Battey J.N."/>
            <person name="Ouadi S."/>
            <person name="Bovet L."/>
            <person name="Goepfert S."/>
            <person name="Bakaher N."/>
            <person name="Peitsch M.C."/>
            <person name="Ivanov N.V."/>
        </authorList>
    </citation>
    <scope>NUCLEOTIDE SEQUENCE [LARGE SCALE GENOMIC DNA]</scope>
</reference>
<organism evidence="1 2">
    <name type="scientific">Nicotiana sylvestris</name>
    <name type="common">Wood tobacco</name>
    <name type="synonym">South American tobacco</name>
    <dbReference type="NCBI Taxonomy" id="4096"/>
    <lineage>
        <taxon>Eukaryota</taxon>
        <taxon>Viridiplantae</taxon>
        <taxon>Streptophyta</taxon>
        <taxon>Embryophyta</taxon>
        <taxon>Tracheophyta</taxon>
        <taxon>Spermatophyta</taxon>
        <taxon>Magnoliopsida</taxon>
        <taxon>eudicotyledons</taxon>
        <taxon>Gunneridae</taxon>
        <taxon>Pentapetalae</taxon>
        <taxon>asterids</taxon>
        <taxon>lamiids</taxon>
        <taxon>Solanales</taxon>
        <taxon>Solanaceae</taxon>
        <taxon>Nicotianoideae</taxon>
        <taxon>Nicotianeae</taxon>
        <taxon>Nicotiana</taxon>
    </lineage>
</organism>
<dbReference type="RefSeq" id="XP_009783340.1">
    <property type="nucleotide sequence ID" value="XM_009785038.1"/>
</dbReference>
<proteinExistence type="predicted"/>
<sequence length="194" mass="21624">MEPQADFDEEVPTQTVPVGPAQSGWLELLKDHDITILYHPGKANVVANALNRKAVSISLAYILVGERPLASDCIRERQYDDPHSLVLRDTVWHGGAKPVNVGDDGFLRMQGRICLPNVDEIRELILEETHSSRHSVHPGAAKMCYFGYLTAQVSSYDVFVLVSGAVLEQAVREAYQPRLAHLETRGRSIDVRRP</sequence>
<evidence type="ECO:0000313" key="1">
    <source>
        <dbReference type="Proteomes" id="UP000189701"/>
    </source>
</evidence>
<accession>A0A1U7XA59</accession>
<gene>
    <name evidence="2" type="primary">LOC104231955</name>
</gene>
<reference evidence="2" key="2">
    <citation type="submission" date="2025-08" db="UniProtKB">
        <authorList>
            <consortium name="RefSeq"/>
        </authorList>
    </citation>
    <scope>IDENTIFICATION</scope>
    <source>
        <tissue evidence="2">Leaf</tissue>
    </source>
</reference>
<dbReference type="AlphaFoldDB" id="A0A1U7XA59"/>